<dbReference type="EMBL" id="APVH01000005">
    <property type="protein sequence ID" value="EPX86003.1"/>
    <property type="molecule type" value="Genomic_DNA"/>
</dbReference>
<evidence type="ECO:0000256" key="13">
    <source>
        <dbReference type="ARBA" id="ARBA00031031"/>
    </source>
</evidence>
<keyword evidence="8" id="KW-0808">Transferase</keyword>
<sequence length="366" mass="38247">MPRIISLSRYALPVLFLGYAGFVNVSVFTGDGGFGEVEGDIVTGDATQVVNTLYSEAQPHRELAVSALGAARYLALGEGREGVTVSEGGWLFTGEEMTPATPAQMTSAVEGIAAVEARLVELGTSLVLAPIPAKVDIYRDKGSAKAGAAMRMQYDAFRAALADEGIDAVDTRPALARASGDAPVFLTSDTHWTPKGARRVAERIAASGLVPEGDTAFEKVPARPQHFTGDLVSFVTSDALAPHLGLGAERVTPYVAEPAETDGAGGDSIFASDQQSIDAVLVGTSYSANENWSFVPALKIALHRDVLNLAEEGQGPVAPMEAFLGDPALAEAPPEIVIWEYPVRYLGVPASGAANDTPEETEAPHG</sequence>
<keyword evidence="11" id="KW-0016">Alginate biosynthesis</keyword>
<dbReference type="InterPro" id="IPR031811">
    <property type="entry name" value="ALGX/ALGJ_SGNH-like"/>
</dbReference>
<dbReference type="RefSeq" id="WP_020040803.1">
    <property type="nucleotide sequence ID" value="NZ_KE557273.1"/>
</dbReference>
<dbReference type="STRING" id="1123237.Salmuc_00819"/>
<protein>
    <recommendedName>
        <fullName evidence="5">Probable alginate O-acetylase AlgJ</fullName>
    </recommendedName>
    <alternativeName>
        <fullName evidence="13">Alginate biosynthesis protein AlgJ</fullName>
    </alternativeName>
</protein>
<evidence type="ECO:0000256" key="5">
    <source>
        <dbReference type="ARBA" id="ARBA00016086"/>
    </source>
</evidence>
<gene>
    <name evidence="15" type="ORF">Salmuc_00819</name>
</gene>
<evidence type="ECO:0000256" key="4">
    <source>
        <dbReference type="ARBA" id="ARBA00006038"/>
    </source>
</evidence>
<evidence type="ECO:0000313" key="15">
    <source>
        <dbReference type="EMBL" id="EPX86003.1"/>
    </source>
</evidence>
<dbReference type="OrthoDB" id="9760774at2"/>
<keyword evidence="12" id="KW-0472">Membrane</keyword>
<evidence type="ECO:0000256" key="11">
    <source>
        <dbReference type="ARBA" id="ARBA00022841"/>
    </source>
</evidence>
<accession>S9R225</accession>
<evidence type="ECO:0000256" key="7">
    <source>
        <dbReference type="ARBA" id="ARBA00022519"/>
    </source>
</evidence>
<comment type="subcellular location">
    <subcellularLocation>
        <location evidence="2">Cell inner membrane</location>
        <topology evidence="2">Peripheral membrane protein</topology>
        <orientation evidence="2">Periplasmic side</orientation>
    </subcellularLocation>
    <subcellularLocation>
        <location evidence="1">Periplasm</location>
    </subcellularLocation>
</comment>
<evidence type="ECO:0000256" key="6">
    <source>
        <dbReference type="ARBA" id="ARBA00022475"/>
    </source>
</evidence>
<organism evidence="15 16">
    <name type="scientific">Salipiger mucosus DSM 16094</name>
    <dbReference type="NCBI Taxonomy" id="1123237"/>
    <lineage>
        <taxon>Bacteria</taxon>
        <taxon>Pseudomonadati</taxon>
        <taxon>Pseudomonadota</taxon>
        <taxon>Alphaproteobacteria</taxon>
        <taxon>Rhodobacterales</taxon>
        <taxon>Roseobacteraceae</taxon>
        <taxon>Salipiger</taxon>
    </lineage>
</organism>
<dbReference type="Proteomes" id="UP000015347">
    <property type="component" value="Unassembled WGS sequence"/>
</dbReference>
<evidence type="ECO:0000256" key="12">
    <source>
        <dbReference type="ARBA" id="ARBA00023136"/>
    </source>
</evidence>
<evidence type="ECO:0000256" key="3">
    <source>
        <dbReference type="ARBA" id="ARBA00005182"/>
    </source>
</evidence>
<comment type="pathway">
    <text evidence="3">Glycan biosynthesis; alginate biosynthesis.</text>
</comment>
<keyword evidence="10" id="KW-0574">Periplasm</keyword>
<keyword evidence="6" id="KW-1003">Cell membrane</keyword>
<evidence type="ECO:0000256" key="2">
    <source>
        <dbReference type="ARBA" id="ARBA00004587"/>
    </source>
</evidence>
<dbReference type="HOGENOM" id="CLU_057510_0_0_5"/>
<dbReference type="InterPro" id="IPR034657">
    <property type="entry name" value="AlgJ"/>
</dbReference>
<reference evidence="16" key="1">
    <citation type="journal article" date="2014" name="Stand. Genomic Sci.">
        <title>Genome sequence of the exopolysaccharide-producing Salipiger mucosus type strain (DSM 16094(T)), a moderately halophilic member of the Roseobacter clade.</title>
        <authorList>
            <person name="Riedel T."/>
            <person name="Spring S."/>
            <person name="Fiebig A."/>
            <person name="Petersen J."/>
            <person name="Kyrpides N.C."/>
            <person name="Goker M."/>
            <person name="Klenk H.P."/>
        </authorList>
    </citation>
    <scope>NUCLEOTIDE SEQUENCE [LARGE SCALE GENOMIC DNA]</scope>
    <source>
        <strain evidence="16">DSM 16094</strain>
    </source>
</reference>
<evidence type="ECO:0000256" key="8">
    <source>
        <dbReference type="ARBA" id="ARBA00022679"/>
    </source>
</evidence>
<dbReference type="GO" id="GO:0016740">
    <property type="term" value="F:transferase activity"/>
    <property type="evidence" value="ECO:0007669"/>
    <property type="project" value="UniProtKB-KW"/>
</dbReference>
<dbReference type="UniPathway" id="UPA00286"/>
<dbReference type="GO" id="GO:0005886">
    <property type="term" value="C:plasma membrane"/>
    <property type="evidence" value="ECO:0007669"/>
    <property type="project" value="UniProtKB-SubCell"/>
</dbReference>
<dbReference type="Pfam" id="PF16822">
    <property type="entry name" value="ALGX"/>
    <property type="match status" value="1"/>
</dbReference>
<evidence type="ECO:0000313" key="16">
    <source>
        <dbReference type="Proteomes" id="UP000015347"/>
    </source>
</evidence>
<evidence type="ECO:0000256" key="1">
    <source>
        <dbReference type="ARBA" id="ARBA00004418"/>
    </source>
</evidence>
<name>S9R225_9RHOB</name>
<evidence type="ECO:0000256" key="10">
    <source>
        <dbReference type="ARBA" id="ARBA00022764"/>
    </source>
</evidence>
<dbReference type="eggNOG" id="ENOG5031Y0D">
    <property type="taxonomic scope" value="Bacteria"/>
</dbReference>
<proteinExistence type="inferred from homology"/>
<evidence type="ECO:0000256" key="9">
    <source>
        <dbReference type="ARBA" id="ARBA00022729"/>
    </source>
</evidence>
<dbReference type="AlphaFoldDB" id="S9R225"/>
<dbReference type="GO" id="GO:0042597">
    <property type="term" value="C:periplasmic space"/>
    <property type="evidence" value="ECO:0007669"/>
    <property type="project" value="UniProtKB-SubCell"/>
</dbReference>
<dbReference type="GO" id="GO:0042121">
    <property type="term" value="P:alginic acid biosynthetic process"/>
    <property type="evidence" value="ECO:0007669"/>
    <property type="project" value="UniProtKB-UniPathway"/>
</dbReference>
<comment type="similarity">
    <text evidence="4">Belongs to the AlgJ family.</text>
</comment>
<comment type="caution">
    <text evidence="15">The sequence shown here is derived from an EMBL/GenBank/DDBJ whole genome shotgun (WGS) entry which is preliminary data.</text>
</comment>
<evidence type="ECO:0000259" key="14">
    <source>
        <dbReference type="Pfam" id="PF16822"/>
    </source>
</evidence>
<keyword evidence="16" id="KW-1185">Reference proteome</keyword>
<dbReference type="CDD" id="cd14442">
    <property type="entry name" value="AlgJ_like"/>
    <property type="match status" value="1"/>
</dbReference>
<keyword evidence="9" id="KW-0732">Signal</keyword>
<keyword evidence="7" id="KW-0997">Cell inner membrane</keyword>
<feature type="domain" description="AlgX/AlgJ SGNH hydrolase-like" evidence="14">
    <location>
        <begin position="83"/>
        <end position="342"/>
    </location>
</feature>